<keyword evidence="2" id="KW-0521">NADP</keyword>
<dbReference type="PANTHER" id="PTHR43008:SF8">
    <property type="entry name" value="BENZIL REDUCTASE ((S)-BENZOIN FORMING) IRC24"/>
    <property type="match status" value="1"/>
</dbReference>
<proteinExistence type="inferred from homology"/>
<evidence type="ECO:0000256" key="2">
    <source>
        <dbReference type="ARBA" id="ARBA00022857"/>
    </source>
</evidence>
<dbReference type="Pfam" id="PF00106">
    <property type="entry name" value="adh_short"/>
    <property type="match status" value="1"/>
</dbReference>
<dbReference type="CDD" id="cd05367">
    <property type="entry name" value="SPR-like_SDR_c"/>
    <property type="match status" value="1"/>
</dbReference>
<dbReference type="InterPro" id="IPR036291">
    <property type="entry name" value="NAD(P)-bd_dom_sf"/>
</dbReference>
<dbReference type="OrthoDB" id="153074at2759"/>
<dbReference type="InterPro" id="IPR057326">
    <property type="entry name" value="KR_dom"/>
</dbReference>
<dbReference type="InParanoid" id="A0A2K1QKZ0"/>
<feature type="domain" description="Ketoreductase" evidence="4">
    <location>
        <begin position="5"/>
        <end position="199"/>
    </location>
</feature>
<dbReference type="PRINTS" id="PR00081">
    <property type="entry name" value="GDHRDH"/>
</dbReference>
<organism evidence="5 6">
    <name type="scientific">Sphaceloma murrayae</name>
    <dbReference type="NCBI Taxonomy" id="2082308"/>
    <lineage>
        <taxon>Eukaryota</taxon>
        <taxon>Fungi</taxon>
        <taxon>Dikarya</taxon>
        <taxon>Ascomycota</taxon>
        <taxon>Pezizomycotina</taxon>
        <taxon>Dothideomycetes</taxon>
        <taxon>Dothideomycetidae</taxon>
        <taxon>Myriangiales</taxon>
        <taxon>Elsinoaceae</taxon>
        <taxon>Sphaceloma</taxon>
    </lineage>
</organism>
<keyword evidence="3" id="KW-0560">Oxidoreductase</keyword>
<dbReference type="SUPFAM" id="SSF51735">
    <property type="entry name" value="NAD(P)-binding Rossmann-fold domains"/>
    <property type="match status" value="1"/>
</dbReference>
<dbReference type="InterPro" id="IPR002347">
    <property type="entry name" value="SDR_fam"/>
</dbReference>
<dbReference type="InterPro" id="IPR020904">
    <property type="entry name" value="Sc_DH/Rdtase_CS"/>
</dbReference>
<comment type="similarity">
    <text evidence="1">Belongs to the short-chain dehydrogenases/reductases (SDR) family.</text>
</comment>
<name>A0A2K1QKZ0_9PEZI</name>
<protein>
    <recommendedName>
        <fullName evidence="4">Ketoreductase domain-containing protein</fullName>
    </recommendedName>
</protein>
<dbReference type="Gene3D" id="3.40.50.720">
    <property type="entry name" value="NAD(P)-binding Rossmann-like Domain"/>
    <property type="match status" value="1"/>
</dbReference>
<keyword evidence="6" id="KW-1185">Reference proteome</keyword>
<evidence type="ECO:0000259" key="4">
    <source>
        <dbReference type="SMART" id="SM00822"/>
    </source>
</evidence>
<dbReference type="Proteomes" id="UP000243797">
    <property type="component" value="Unassembled WGS sequence"/>
</dbReference>
<dbReference type="FunCoup" id="A0A2K1QKZ0">
    <property type="interactions" value="106"/>
</dbReference>
<dbReference type="STRING" id="2082308.A0A2K1QKZ0"/>
<dbReference type="SMART" id="SM00822">
    <property type="entry name" value="PKS_KR"/>
    <property type="match status" value="1"/>
</dbReference>
<evidence type="ECO:0000256" key="3">
    <source>
        <dbReference type="ARBA" id="ARBA00023002"/>
    </source>
</evidence>
<dbReference type="PROSITE" id="PS00061">
    <property type="entry name" value="ADH_SHORT"/>
    <property type="match status" value="1"/>
</dbReference>
<gene>
    <name evidence="5" type="ORF">CAC42_4266</name>
</gene>
<evidence type="ECO:0000313" key="5">
    <source>
        <dbReference type="EMBL" id="PNS15814.1"/>
    </source>
</evidence>
<accession>A0A2K1QKZ0</accession>
<dbReference type="GO" id="GO:0050664">
    <property type="term" value="F:oxidoreductase activity, acting on NAD(P)H, oxygen as acceptor"/>
    <property type="evidence" value="ECO:0007669"/>
    <property type="project" value="TreeGrafter"/>
</dbReference>
<dbReference type="EMBL" id="NKHZ01000068">
    <property type="protein sequence ID" value="PNS15814.1"/>
    <property type="molecule type" value="Genomic_DNA"/>
</dbReference>
<evidence type="ECO:0000256" key="1">
    <source>
        <dbReference type="ARBA" id="ARBA00006484"/>
    </source>
</evidence>
<dbReference type="FunFam" id="3.40.50.720:FF:000281">
    <property type="entry name" value="Uncharacterized oxidoreductase YIR035C"/>
    <property type="match status" value="1"/>
</dbReference>
<reference evidence="5 6" key="1">
    <citation type="submission" date="2017-06" db="EMBL/GenBank/DDBJ databases">
        <title>Draft genome sequence of a variant of Elsinoe murrayae.</title>
        <authorList>
            <person name="Cheng Q."/>
        </authorList>
    </citation>
    <scope>NUCLEOTIDE SEQUENCE [LARGE SCALE GENOMIC DNA]</scope>
    <source>
        <strain evidence="5 6">CQ-2017a</strain>
    </source>
</reference>
<comment type="caution">
    <text evidence="5">The sequence shown here is derived from an EMBL/GenBank/DDBJ whole genome shotgun (WGS) entry which is preliminary data.</text>
</comment>
<evidence type="ECO:0000313" key="6">
    <source>
        <dbReference type="Proteomes" id="UP000243797"/>
    </source>
</evidence>
<dbReference type="AlphaFoldDB" id="A0A2K1QKZ0"/>
<dbReference type="PANTHER" id="PTHR43008">
    <property type="entry name" value="BENZIL REDUCTASE"/>
    <property type="match status" value="1"/>
</dbReference>
<sequence length="253" mass="27304">MSSPKVIILTGASRGIGLAAAHFLLKQNHNLVVVARSRGPLDNLKQQYGDQVQVLSGDLSDFSLGKSALDLATSTWNRLDGLILNHGVLDPVARVAQANPEEWRKCFDINFFSFVASVQACLPALRESKGRIVMCSSGASTSAYSTWGAYGATKAAMNHLAATLATEEPDVTTVSMRPGVVDTDMQRAIREDHSSIMDKHAAERFAGFHAEGKLLKPEQPGHVMAQLALEAPKDISGVFLSWDDERLAAFQGK</sequence>